<reference evidence="2" key="1">
    <citation type="journal article" date="2019" name="Int. J. Syst. Evol. Microbiol.">
        <title>The Global Catalogue of Microorganisms (GCM) 10K type strain sequencing project: providing services to taxonomists for standard genome sequencing and annotation.</title>
        <authorList>
            <consortium name="The Broad Institute Genomics Platform"/>
            <consortium name="The Broad Institute Genome Sequencing Center for Infectious Disease"/>
            <person name="Wu L."/>
            <person name="Ma J."/>
        </authorList>
    </citation>
    <scope>NUCLEOTIDE SEQUENCE [LARGE SCALE GENOMIC DNA]</scope>
    <source>
        <strain evidence="2">JCM 31696</strain>
    </source>
</reference>
<accession>A0ABW3CD42</accession>
<gene>
    <name evidence="1" type="ORF">ACFQ07_04560</name>
</gene>
<sequence>MSAPPPNYGYGDGKVRTFLGAWIAERGVVFAAAAYMAMGNLEAVRERDYSTQKWWWVGLRFGADHWWLDRKDAKWLRTHLAAAPDDVYAAAVEAIDGQRRDDSGKLLAVYLAPTREDWVDELCAAQHHFCHRSNLLVAALSTPAQAAVPPSTCNGWYYYEPEWVATLL</sequence>
<protein>
    <submittedName>
        <fullName evidence="1">Uncharacterized protein</fullName>
    </submittedName>
</protein>
<evidence type="ECO:0000313" key="2">
    <source>
        <dbReference type="Proteomes" id="UP001597083"/>
    </source>
</evidence>
<dbReference type="EMBL" id="JBHTIR010000509">
    <property type="protein sequence ID" value="MFD0851476.1"/>
    <property type="molecule type" value="Genomic_DNA"/>
</dbReference>
<feature type="non-terminal residue" evidence="1">
    <location>
        <position position="168"/>
    </location>
</feature>
<evidence type="ECO:0000313" key="1">
    <source>
        <dbReference type="EMBL" id="MFD0851476.1"/>
    </source>
</evidence>
<proteinExistence type="predicted"/>
<comment type="caution">
    <text evidence="1">The sequence shown here is derived from an EMBL/GenBank/DDBJ whole genome shotgun (WGS) entry which is preliminary data.</text>
</comment>
<dbReference type="Proteomes" id="UP001597083">
    <property type="component" value="Unassembled WGS sequence"/>
</dbReference>
<organism evidence="1 2">
    <name type="scientific">Actinomadura adrarensis</name>
    <dbReference type="NCBI Taxonomy" id="1819600"/>
    <lineage>
        <taxon>Bacteria</taxon>
        <taxon>Bacillati</taxon>
        <taxon>Actinomycetota</taxon>
        <taxon>Actinomycetes</taxon>
        <taxon>Streptosporangiales</taxon>
        <taxon>Thermomonosporaceae</taxon>
        <taxon>Actinomadura</taxon>
    </lineage>
</organism>
<keyword evidence="2" id="KW-1185">Reference proteome</keyword>
<name>A0ABW3CD42_9ACTN</name>